<comment type="similarity">
    <text evidence="1">Belongs to the 'phage' integrase family.</text>
</comment>
<dbReference type="Gene3D" id="1.10.443.10">
    <property type="entry name" value="Intergrase catalytic core"/>
    <property type="match status" value="1"/>
</dbReference>
<keyword evidence="4" id="KW-0233">DNA recombination</keyword>
<dbReference type="SUPFAM" id="SSF56349">
    <property type="entry name" value="DNA breaking-rejoining enzymes"/>
    <property type="match status" value="1"/>
</dbReference>
<dbReference type="PROSITE" id="PS51898">
    <property type="entry name" value="TYR_RECOMBINASE"/>
    <property type="match status" value="1"/>
</dbReference>
<evidence type="ECO:0000256" key="4">
    <source>
        <dbReference type="ARBA" id="ARBA00023172"/>
    </source>
</evidence>
<dbReference type="CDD" id="cd00796">
    <property type="entry name" value="INT_Rci_Hp1_C"/>
    <property type="match status" value="1"/>
</dbReference>
<dbReference type="InterPro" id="IPR011010">
    <property type="entry name" value="DNA_brk_join_enz"/>
</dbReference>
<dbReference type="InterPro" id="IPR046250">
    <property type="entry name" value="DUF6283"/>
</dbReference>
<keyword evidence="2" id="KW-0229">DNA integration</keyword>
<comment type="caution">
    <text evidence="9">The sequence shown here is derived from an EMBL/GenBank/DDBJ whole genome shotgun (WGS) entry which is preliminary data.</text>
</comment>
<evidence type="ECO:0000256" key="1">
    <source>
        <dbReference type="ARBA" id="ARBA00008857"/>
    </source>
</evidence>
<proteinExistence type="inferred from homology"/>
<evidence type="ECO:0000256" key="5">
    <source>
        <dbReference type="SAM" id="MobiDB-lite"/>
    </source>
</evidence>
<evidence type="ECO:0008006" key="11">
    <source>
        <dbReference type="Google" id="ProtNLM"/>
    </source>
</evidence>
<dbReference type="CDD" id="cd00093">
    <property type="entry name" value="HTH_XRE"/>
    <property type="match status" value="1"/>
</dbReference>
<evidence type="ECO:0000313" key="9">
    <source>
        <dbReference type="EMBL" id="GKT20173.1"/>
    </source>
</evidence>
<dbReference type="InterPro" id="IPR010998">
    <property type="entry name" value="Integrase_recombinase_N"/>
</dbReference>
<protein>
    <recommendedName>
        <fullName evidence="11">Integrase</fullName>
    </recommendedName>
</protein>
<dbReference type="Pfam" id="PF19800">
    <property type="entry name" value="DUF6283"/>
    <property type="match status" value="1"/>
</dbReference>
<evidence type="ECO:0000313" key="10">
    <source>
        <dbReference type="Proteomes" id="UP001057375"/>
    </source>
</evidence>
<accession>A0ABQ5JWN9</accession>
<feature type="domain" description="HTH cro/C1-type" evidence="6">
    <location>
        <begin position="53"/>
        <end position="82"/>
    </location>
</feature>
<dbReference type="InterPro" id="IPR002104">
    <property type="entry name" value="Integrase_catalytic"/>
</dbReference>
<dbReference type="PROSITE" id="PS51900">
    <property type="entry name" value="CB"/>
    <property type="match status" value="1"/>
</dbReference>
<name>A0ABQ5JWN9_9EUKA</name>
<dbReference type="PANTHER" id="PTHR30629">
    <property type="entry name" value="PROPHAGE INTEGRASE"/>
    <property type="match status" value="1"/>
</dbReference>
<feature type="compositionally biased region" description="Basic and acidic residues" evidence="5">
    <location>
        <begin position="681"/>
        <end position="692"/>
    </location>
</feature>
<gene>
    <name evidence="9" type="ORF">ADUPG1_011681</name>
</gene>
<dbReference type="InterPro" id="IPR050808">
    <property type="entry name" value="Phage_Integrase"/>
</dbReference>
<dbReference type="Pfam" id="PF00589">
    <property type="entry name" value="Phage_integrase"/>
    <property type="match status" value="1"/>
</dbReference>
<evidence type="ECO:0000256" key="2">
    <source>
        <dbReference type="ARBA" id="ARBA00022908"/>
    </source>
</evidence>
<dbReference type="PANTHER" id="PTHR30629:SF2">
    <property type="entry name" value="PROPHAGE INTEGRASE INTS-RELATED"/>
    <property type="match status" value="1"/>
</dbReference>
<sequence length="700" mass="77208">MDRGLNGTDGGPTNAQKSHAEPAGLNKSDLAREIFGTEVDSRGYTVARNRDRIGAWEAEKASPQADNLVLLADYFGIEPADLAPDLIGRTAARAPEAMSMRVLEATPDQAHLQINAVLPASVAAQVMAIVAASPGVGAASAGKPVPKGNPMETRLGISSKTGYYEIRWSERDAAGIVRTRTYSCRTKDRALAEQVRQTWLTAAGHVDNMALSHTIEELIEQYSRNHVDMNGVGATQVWVLQHIKNYFGPDLIADVTPHRVAGYRQMRSRKVKDGTIRRELGALRAVLSWAAKKGLIPVGTVLPSVDLPPASQPRETYLEEADERRMFETAKRLALDPDEMFPRRRIGYFICIALETAARAGAIQGLTWDRVDLARGLIDYREPGRKISKKRRVPVPISDRLRPVIEDLYARRDPTSPFVLGHQGSTRNPFEYFRTKHNFGGVTRHDLRRTWATLRAQRGVSMFDIAGVLGDSIETDGMTDLMKPPKVPCGSCPYRKDVPAGIWAREEYEKLPRYDAETWAQPPGVFMCHQQDGCICGGWLMAHDRDQLLALRIASPNLHRSVWSYDPPVEVFASGAEAAEHGIAGIEDVSAEAHNPTIRRQDAVDIATILNNALMGSEHFKSVDQAVALISIAMAEVVARDGRITPSVFLGLIGIQRDGRSKKPLLKPFHGWEQLEGLRREAQAEAEKEKKLGARKKASA</sequence>
<evidence type="ECO:0000259" key="7">
    <source>
        <dbReference type="PROSITE" id="PS51898"/>
    </source>
</evidence>
<feature type="region of interest" description="Disordered" evidence="5">
    <location>
        <begin position="1"/>
        <end position="28"/>
    </location>
</feature>
<dbReference type="InterPro" id="IPR013762">
    <property type="entry name" value="Integrase-like_cat_sf"/>
</dbReference>
<dbReference type="Gene3D" id="1.10.150.130">
    <property type="match status" value="1"/>
</dbReference>
<organism evidence="9 10">
    <name type="scientific">Aduncisulcus paluster</name>
    <dbReference type="NCBI Taxonomy" id="2918883"/>
    <lineage>
        <taxon>Eukaryota</taxon>
        <taxon>Metamonada</taxon>
        <taxon>Carpediemonas-like organisms</taxon>
        <taxon>Aduncisulcus</taxon>
    </lineage>
</organism>
<dbReference type="Proteomes" id="UP001057375">
    <property type="component" value="Unassembled WGS sequence"/>
</dbReference>
<feature type="region of interest" description="Disordered" evidence="5">
    <location>
        <begin position="681"/>
        <end position="700"/>
    </location>
</feature>
<keyword evidence="3" id="KW-0238">DNA-binding</keyword>
<feature type="domain" description="Core-binding (CB)" evidence="8">
    <location>
        <begin position="213"/>
        <end position="291"/>
    </location>
</feature>
<evidence type="ECO:0000259" key="8">
    <source>
        <dbReference type="PROSITE" id="PS51900"/>
    </source>
</evidence>
<reference evidence="9" key="1">
    <citation type="submission" date="2022-03" db="EMBL/GenBank/DDBJ databases">
        <title>Draft genome sequence of Aduncisulcus paluster, a free-living microaerophilic Fornicata.</title>
        <authorList>
            <person name="Yuyama I."/>
            <person name="Kume K."/>
            <person name="Tamura T."/>
            <person name="Inagaki Y."/>
            <person name="Hashimoto T."/>
        </authorList>
    </citation>
    <scope>NUCLEOTIDE SEQUENCE</scope>
    <source>
        <strain evidence="9">NY0171</strain>
    </source>
</reference>
<dbReference type="PROSITE" id="PS50943">
    <property type="entry name" value="HTH_CROC1"/>
    <property type="match status" value="1"/>
</dbReference>
<dbReference type="InterPro" id="IPR044068">
    <property type="entry name" value="CB"/>
</dbReference>
<evidence type="ECO:0000259" key="6">
    <source>
        <dbReference type="PROSITE" id="PS50943"/>
    </source>
</evidence>
<dbReference type="EMBL" id="BQXS01012185">
    <property type="protein sequence ID" value="GKT20173.1"/>
    <property type="molecule type" value="Genomic_DNA"/>
</dbReference>
<feature type="domain" description="Tyr recombinase" evidence="7">
    <location>
        <begin position="313"/>
        <end position="509"/>
    </location>
</feature>
<keyword evidence="10" id="KW-1185">Reference proteome</keyword>
<dbReference type="InterPro" id="IPR001387">
    <property type="entry name" value="Cro/C1-type_HTH"/>
</dbReference>
<evidence type="ECO:0000256" key="3">
    <source>
        <dbReference type="ARBA" id="ARBA00023125"/>
    </source>
</evidence>